<dbReference type="InterPro" id="IPR020556">
    <property type="entry name" value="Amidase_CS"/>
</dbReference>
<reference evidence="2" key="1">
    <citation type="submission" date="2006-04" db="EMBL/GenBank/DDBJ databases">
        <authorList>
            <person name="Seshadri R."/>
            <person name="Federici B.A."/>
        </authorList>
    </citation>
    <scope>NUCLEOTIDE SEQUENCE [LARGE SCALE GENOMIC DNA]</scope>
</reference>
<dbReference type="Proteomes" id="UP000054075">
    <property type="component" value="Unassembled WGS sequence"/>
</dbReference>
<name>A8PQG1_9COXI</name>
<dbReference type="AlphaFoldDB" id="A8PQG1"/>
<dbReference type="SUPFAM" id="SSF75304">
    <property type="entry name" value="Amidase signature (AS) enzymes"/>
    <property type="match status" value="1"/>
</dbReference>
<dbReference type="eggNOG" id="COG0154">
    <property type="taxonomic scope" value="Bacteria"/>
</dbReference>
<keyword evidence="3" id="KW-1185">Reference proteome</keyword>
<dbReference type="InterPro" id="IPR036928">
    <property type="entry name" value="AS_sf"/>
</dbReference>
<evidence type="ECO:0000313" key="2">
    <source>
        <dbReference type="EMBL" id="EDP45780.1"/>
    </source>
</evidence>
<dbReference type="EMBL" id="AAQJ02000001">
    <property type="protein sequence ID" value="EDP45780.1"/>
    <property type="molecule type" value="Genomic_DNA"/>
</dbReference>
<dbReference type="OrthoDB" id="8872210at2"/>
<dbReference type="STRING" id="59196.RICGR_1509"/>
<sequence>MLYFLSARTLTTLIKEKEISCVEVIHAFLDRIQHVNSKLNALIQCENPEVILEKARLADKKLSKNQPLGPLHGVPITIKDCCKVKGFTNSKGSCGYSVFAREDATAVARLKAAGGIVLGISNVPEFNIAYETDNDRYGKTLNPYDLSRTPGGSSGGEAAIIAAGGSVIGLGSDGAGSIRQPAHNTGIVGLKPTRGLIPRSGFVPSDGSGLSRSLITFGPMARFVEDIVLTLPLLSGPDPTDPDAMPISIPKAPIHCKNLRVAFYSDNGIVSPCQATLQTINQVVEGLQNEVKDIEYQCPPYLNELYTLITETFILGGDRGLGLKNLIKNLGINKPSRLLKEFLAIARQCEFSITELHRRLRRIDELRISLEKFFIPYDIILCPVAATPAKLLGRSFIEGHDFSYLSLYNLTGWPVLTLRCGSSKEGLPIGVQIVAKPWHDNLALMIGQKLEVLWGGWQKPDLFS</sequence>
<dbReference type="RefSeq" id="WP_006034768.1">
    <property type="nucleotide sequence ID" value="NZ_AAQJ02000001.1"/>
</dbReference>
<dbReference type="PANTHER" id="PTHR43372">
    <property type="entry name" value="FATTY-ACID AMIDE HYDROLASE"/>
    <property type="match status" value="1"/>
</dbReference>
<dbReference type="EC" id="6.3.5.-" evidence="2"/>
<feature type="domain" description="Amidase" evidence="1">
    <location>
        <begin position="23"/>
        <end position="443"/>
    </location>
</feature>
<accession>A8PQG1</accession>
<protein>
    <submittedName>
        <fullName evidence="2">Glutamyl-tRNA(Gln) amidotransferase subunit A (Glu-ADTsubunit A)</fullName>
        <ecNumber evidence="2">6.3.5.-</ecNumber>
    </submittedName>
</protein>
<evidence type="ECO:0000313" key="3">
    <source>
        <dbReference type="Proteomes" id="UP000054075"/>
    </source>
</evidence>
<reference evidence="2" key="2">
    <citation type="submission" date="2007-10" db="EMBL/GenBank/DDBJ databases">
        <authorList>
            <person name="Myers G.S."/>
        </authorList>
    </citation>
    <scope>NUCLEOTIDE SEQUENCE [LARGE SCALE GENOMIC DNA]</scope>
</reference>
<dbReference type="PROSITE" id="PS00571">
    <property type="entry name" value="AMIDASES"/>
    <property type="match status" value="1"/>
</dbReference>
<dbReference type="InterPro" id="IPR023631">
    <property type="entry name" value="Amidase_dom"/>
</dbReference>
<comment type="caution">
    <text evidence="2">The sequence shown here is derived from an EMBL/GenBank/DDBJ whole genome shotgun (WGS) entry which is preliminary data.</text>
</comment>
<keyword evidence="2" id="KW-0436">Ligase</keyword>
<proteinExistence type="predicted"/>
<organism evidence="2 3">
    <name type="scientific">Rickettsiella grylli</name>
    <dbReference type="NCBI Taxonomy" id="59196"/>
    <lineage>
        <taxon>Bacteria</taxon>
        <taxon>Pseudomonadati</taxon>
        <taxon>Pseudomonadota</taxon>
        <taxon>Gammaproteobacteria</taxon>
        <taxon>Legionellales</taxon>
        <taxon>Coxiellaceae</taxon>
        <taxon>Rickettsiella</taxon>
    </lineage>
</organism>
<dbReference type="InterPro" id="IPR052739">
    <property type="entry name" value="FAAH2"/>
</dbReference>
<evidence type="ECO:0000259" key="1">
    <source>
        <dbReference type="Pfam" id="PF01425"/>
    </source>
</evidence>
<dbReference type="GO" id="GO:0012505">
    <property type="term" value="C:endomembrane system"/>
    <property type="evidence" value="ECO:0007669"/>
    <property type="project" value="TreeGrafter"/>
</dbReference>
<dbReference type="GO" id="GO:0016740">
    <property type="term" value="F:transferase activity"/>
    <property type="evidence" value="ECO:0007669"/>
    <property type="project" value="UniProtKB-KW"/>
</dbReference>
<dbReference type="GO" id="GO:0016874">
    <property type="term" value="F:ligase activity"/>
    <property type="evidence" value="ECO:0007669"/>
    <property type="project" value="UniProtKB-KW"/>
</dbReference>
<dbReference type="PANTHER" id="PTHR43372:SF4">
    <property type="entry name" value="FATTY-ACID AMIDE HYDROLASE 2"/>
    <property type="match status" value="1"/>
</dbReference>
<dbReference type="Pfam" id="PF01425">
    <property type="entry name" value="Amidase"/>
    <property type="match status" value="1"/>
</dbReference>
<dbReference type="Gene3D" id="3.90.1300.10">
    <property type="entry name" value="Amidase signature (AS) domain"/>
    <property type="match status" value="1"/>
</dbReference>
<gene>
    <name evidence="2" type="ORF">RICGR_1509</name>
</gene>